<dbReference type="Gene3D" id="3.30.420.40">
    <property type="match status" value="2"/>
</dbReference>
<feature type="domain" description="ATPase BadF/BadG/BcrA/BcrD type" evidence="1">
    <location>
        <begin position="5"/>
        <end position="301"/>
    </location>
</feature>
<organism evidence="2 3">
    <name type="scientific">Clostridium rhizosphaerae</name>
    <dbReference type="NCBI Taxonomy" id="2803861"/>
    <lineage>
        <taxon>Bacteria</taxon>
        <taxon>Bacillati</taxon>
        <taxon>Bacillota</taxon>
        <taxon>Clostridia</taxon>
        <taxon>Eubacteriales</taxon>
        <taxon>Clostridiaceae</taxon>
        <taxon>Clostridium</taxon>
    </lineage>
</organism>
<dbReference type="PANTHER" id="PTHR43190:SF3">
    <property type="entry name" value="N-ACETYL-D-GLUCOSAMINE KINASE"/>
    <property type="match status" value="1"/>
</dbReference>
<sequence length="304" mass="32766">MNYIIGIDGGGTKTALKLADVDGKLILSNEGGPCNINSMGKEYVQKMLKELLEDTLSKAEISMEDVKTLCIGTAGVDRPDDKKIMEDIIRGTGYSGRTIITNDAETALYGGVGGAEGVILISGTGSICFGRNSEGETKRAGGWGHIIGDEGSGYYIGINAINRIAKGYDGIEEKTAMTDLILEHLNLKSPQGLIEFVYRSGAGKSEIASLAKLVDEAYKQGDTLAEEILLRAAFELFLTAKAVIDYLKLNRKEAFLAVNGSVIEKNECVSNEFKRLMNKNYPLIKVTSMKNDAAWGAVLMGMKN</sequence>
<name>A0ABS1T5V7_9CLOT</name>
<keyword evidence="3" id="KW-1185">Reference proteome</keyword>
<dbReference type="Pfam" id="PF01869">
    <property type="entry name" value="BcrAD_BadFG"/>
    <property type="match status" value="1"/>
</dbReference>
<evidence type="ECO:0000259" key="1">
    <source>
        <dbReference type="Pfam" id="PF01869"/>
    </source>
</evidence>
<dbReference type="InterPro" id="IPR002731">
    <property type="entry name" value="ATPase_BadF"/>
</dbReference>
<protein>
    <submittedName>
        <fullName evidence="2">Transcriptional regulator</fullName>
    </submittedName>
</protein>
<comment type="caution">
    <text evidence="2">The sequence shown here is derived from an EMBL/GenBank/DDBJ whole genome shotgun (WGS) entry which is preliminary data.</text>
</comment>
<dbReference type="PANTHER" id="PTHR43190">
    <property type="entry name" value="N-ACETYL-D-GLUCOSAMINE KINASE"/>
    <property type="match status" value="1"/>
</dbReference>
<dbReference type="SUPFAM" id="SSF53067">
    <property type="entry name" value="Actin-like ATPase domain"/>
    <property type="match status" value="2"/>
</dbReference>
<dbReference type="Proteomes" id="UP000632377">
    <property type="component" value="Unassembled WGS sequence"/>
</dbReference>
<dbReference type="RefSeq" id="WP_202747349.1">
    <property type="nucleotide sequence ID" value="NZ_JAESWC010000001.1"/>
</dbReference>
<proteinExistence type="predicted"/>
<evidence type="ECO:0000313" key="3">
    <source>
        <dbReference type="Proteomes" id="UP000632377"/>
    </source>
</evidence>
<evidence type="ECO:0000313" key="2">
    <source>
        <dbReference type="EMBL" id="MBL4934727.1"/>
    </source>
</evidence>
<dbReference type="InterPro" id="IPR052519">
    <property type="entry name" value="Euk-type_GlcNAc_Kinase"/>
</dbReference>
<reference evidence="2 3" key="1">
    <citation type="submission" date="2021-01" db="EMBL/GenBank/DDBJ databases">
        <title>Genome public.</title>
        <authorList>
            <person name="Liu C."/>
            <person name="Sun Q."/>
        </authorList>
    </citation>
    <scope>NUCLEOTIDE SEQUENCE [LARGE SCALE GENOMIC DNA]</scope>
    <source>
        <strain evidence="2 3">YIM B02515</strain>
    </source>
</reference>
<dbReference type="InterPro" id="IPR043129">
    <property type="entry name" value="ATPase_NBD"/>
</dbReference>
<gene>
    <name evidence="2" type="ORF">JK636_03025</name>
</gene>
<accession>A0ABS1T5V7</accession>
<dbReference type="EMBL" id="JAESWC010000001">
    <property type="protein sequence ID" value="MBL4934727.1"/>
    <property type="molecule type" value="Genomic_DNA"/>
</dbReference>